<reference evidence="2 3" key="1">
    <citation type="submission" date="2022-09" db="EMBL/GenBank/DDBJ databases">
        <authorList>
            <person name="Palmer J.M."/>
        </authorList>
    </citation>
    <scope>NUCLEOTIDE SEQUENCE [LARGE SCALE GENOMIC DNA]</scope>
    <source>
        <strain evidence="2 3">DSM 7382</strain>
    </source>
</reference>
<comment type="caution">
    <text evidence="2">The sequence shown here is derived from an EMBL/GenBank/DDBJ whole genome shotgun (WGS) entry which is preliminary data.</text>
</comment>
<feature type="compositionally biased region" description="Polar residues" evidence="1">
    <location>
        <begin position="115"/>
        <end position="133"/>
    </location>
</feature>
<name>A0AAW0FPX0_9APHY</name>
<evidence type="ECO:0000256" key="1">
    <source>
        <dbReference type="SAM" id="MobiDB-lite"/>
    </source>
</evidence>
<dbReference type="EMBL" id="JASBNA010000034">
    <property type="protein sequence ID" value="KAK7682791.1"/>
    <property type="molecule type" value="Genomic_DNA"/>
</dbReference>
<feature type="region of interest" description="Disordered" evidence="1">
    <location>
        <begin position="164"/>
        <end position="226"/>
    </location>
</feature>
<proteinExistence type="predicted"/>
<accession>A0AAW0FPX0</accession>
<feature type="region of interest" description="Disordered" evidence="1">
    <location>
        <begin position="115"/>
        <end position="137"/>
    </location>
</feature>
<keyword evidence="3" id="KW-1185">Reference proteome</keyword>
<evidence type="ECO:0000313" key="2">
    <source>
        <dbReference type="EMBL" id="KAK7682791.1"/>
    </source>
</evidence>
<dbReference type="Proteomes" id="UP001385951">
    <property type="component" value="Unassembled WGS sequence"/>
</dbReference>
<gene>
    <name evidence="2" type="ORF">QCA50_014175</name>
</gene>
<sequence>MWPLDVVFEYLNHRTINASKDPPIQEQEHEHEREPVTHIAMTSEAELDVTGVIEEDVDYDGLYMPFLTEGETPLVDQDKLVEEINLLLSQYTPNTIEPMLDPCHLPLERHTVLTTPLSTGKNTPQTASPTHSETNSEHNVEVLDVTNVTDDAAELRRKPTIRLVTPISPKGPRPLLRRKLPRKPVPSFEKPSSRTSSFALFNRNRPLPLPPAPLRGLPQGSPSTKGRTMKRVYVGKRDTYPSIASMVVGLG</sequence>
<organism evidence="2 3">
    <name type="scientific">Cerrena zonata</name>
    <dbReference type="NCBI Taxonomy" id="2478898"/>
    <lineage>
        <taxon>Eukaryota</taxon>
        <taxon>Fungi</taxon>
        <taxon>Dikarya</taxon>
        <taxon>Basidiomycota</taxon>
        <taxon>Agaricomycotina</taxon>
        <taxon>Agaricomycetes</taxon>
        <taxon>Polyporales</taxon>
        <taxon>Cerrenaceae</taxon>
        <taxon>Cerrena</taxon>
    </lineage>
</organism>
<dbReference type="AlphaFoldDB" id="A0AAW0FPX0"/>
<protein>
    <submittedName>
        <fullName evidence="2">Uncharacterized protein</fullName>
    </submittedName>
</protein>
<evidence type="ECO:0000313" key="3">
    <source>
        <dbReference type="Proteomes" id="UP001385951"/>
    </source>
</evidence>